<keyword evidence="5" id="KW-0413">Isomerase</keyword>
<proteinExistence type="inferred from homology"/>
<dbReference type="EMBL" id="BMKW01000016">
    <property type="protein sequence ID" value="GGJ38335.1"/>
    <property type="molecule type" value="Genomic_DNA"/>
</dbReference>
<dbReference type="FunFam" id="3.30.390.10:FF:000009">
    <property type="entry name" value="Hydrophobic dipeptide epimerase"/>
    <property type="match status" value="1"/>
</dbReference>
<keyword evidence="3" id="KW-0479">Metal-binding</keyword>
<keyword evidence="8" id="KW-1185">Reference proteome</keyword>
<evidence type="ECO:0000256" key="3">
    <source>
        <dbReference type="ARBA" id="ARBA00022723"/>
    </source>
</evidence>
<comment type="similarity">
    <text evidence="2">Belongs to the mandelate racemase/muconate lactonizing enzyme family.</text>
</comment>
<evidence type="ECO:0000259" key="6">
    <source>
        <dbReference type="SMART" id="SM00922"/>
    </source>
</evidence>
<gene>
    <name evidence="7" type="ORF">GCM10011320_52400</name>
</gene>
<accession>A0A917NXL5</accession>
<dbReference type="InterPro" id="IPR013342">
    <property type="entry name" value="Mandelate_racemase_C"/>
</dbReference>
<dbReference type="Pfam" id="PF13378">
    <property type="entry name" value="MR_MLE_C"/>
    <property type="match status" value="1"/>
</dbReference>
<dbReference type="Proteomes" id="UP000661507">
    <property type="component" value="Unassembled WGS sequence"/>
</dbReference>
<dbReference type="SUPFAM" id="SSF54826">
    <property type="entry name" value="Enolase N-terminal domain-like"/>
    <property type="match status" value="1"/>
</dbReference>
<dbReference type="PANTHER" id="PTHR48073:SF2">
    <property type="entry name" value="O-SUCCINYLBENZOATE SYNTHASE"/>
    <property type="match status" value="1"/>
</dbReference>
<evidence type="ECO:0000256" key="1">
    <source>
        <dbReference type="ARBA" id="ARBA00001946"/>
    </source>
</evidence>
<reference evidence="7" key="1">
    <citation type="journal article" date="2014" name="Int. J. Syst. Evol. Microbiol.">
        <title>Complete genome sequence of Corynebacterium casei LMG S-19264T (=DSM 44701T), isolated from a smear-ripened cheese.</title>
        <authorList>
            <consortium name="US DOE Joint Genome Institute (JGI-PGF)"/>
            <person name="Walter F."/>
            <person name="Albersmeier A."/>
            <person name="Kalinowski J."/>
            <person name="Ruckert C."/>
        </authorList>
    </citation>
    <scope>NUCLEOTIDE SEQUENCE</scope>
    <source>
        <strain evidence="7">CGMCC 1.3617</strain>
    </source>
</reference>
<dbReference type="PROSITE" id="PS00909">
    <property type="entry name" value="MR_MLE_2"/>
    <property type="match status" value="1"/>
</dbReference>
<evidence type="ECO:0000256" key="5">
    <source>
        <dbReference type="ARBA" id="ARBA00023235"/>
    </source>
</evidence>
<dbReference type="GO" id="GO:0016854">
    <property type="term" value="F:racemase and epimerase activity"/>
    <property type="evidence" value="ECO:0007669"/>
    <property type="project" value="UniProtKB-ARBA"/>
</dbReference>
<sequence>MGDLCITDITVHLVNWPLRMKRRHGVGDIDVSMPGVILRIDTDGGITGWGEAAPWAVFTGTAEGNATAIARYLRPVLIGADPMRVASLLRAMDKAVTGHTEAKAAVEMALLDITGKRLGTPVWQLLGGCHRARVPLSVSIANPDFEEDLDFARGVIASHGVNIFKVKTGFTSHAEDMRRLSRLREVLPADADIRIDYNQGLDPWDAIRQLREMESFNPTFIEQPVKRHQRAAMAEITRALDTPIMADESVFDPIDAIELVRDRFADLVSVKIMKSGGIFRAREVAGIAEAAGITAYGGTMFEGGLAIAAGLHLVAATPNIALGAEFYTSTFVMGVEILRTPIRIEAGETIVPTGPGLGVEVDEDAVRRISIPLAG</sequence>
<protein>
    <submittedName>
        <fullName evidence="7">Cycloisomerase</fullName>
    </submittedName>
</protein>
<evidence type="ECO:0000256" key="2">
    <source>
        <dbReference type="ARBA" id="ARBA00008031"/>
    </source>
</evidence>
<feature type="domain" description="Mandelate racemase/muconate lactonizing enzyme C-terminal" evidence="6">
    <location>
        <begin position="145"/>
        <end position="243"/>
    </location>
</feature>
<dbReference type="AlphaFoldDB" id="A0A917NXL5"/>
<dbReference type="SFLD" id="SFLDG00180">
    <property type="entry name" value="muconate_cycloisomerase"/>
    <property type="match status" value="1"/>
</dbReference>
<comment type="cofactor">
    <cofactor evidence="1">
        <name>Mg(2+)</name>
        <dbReference type="ChEBI" id="CHEBI:18420"/>
    </cofactor>
</comment>
<dbReference type="PANTHER" id="PTHR48073">
    <property type="entry name" value="O-SUCCINYLBENZOATE SYNTHASE-RELATED"/>
    <property type="match status" value="1"/>
</dbReference>
<dbReference type="SMART" id="SM00922">
    <property type="entry name" value="MR_MLE"/>
    <property type="match status" value="1"/>
</dbReference>
<organism evidence="7 8">
    <name type="scientific">Neoroseomonas lacus</name>
    <dbReference type="NCBI Taxonomy" id="287609"/>
    <lineage>
        <taxon>Bacteria</taxon>
        <taxon>Pseudomonadati</taxon>
        <taxon>Pseudomonadota</taxon>
        <taxon>Alphaproteobacteria</taxon>
        <taxon>Acetobacterales</taxon>
        <taxon>Acetobacteraceae</taxon>
        <taxon>Neoroseomonas</taxon>
    </lineage>
</organism>
<dbReference type="Pfam" id="PF02746">
    <property type="entry name" value="MR_MLE_N"/>
    <property type="match status" value="1"/>
</dbReference>
<dbReference type="InterPro" id="IPR036849">
    <property type="entry name" value="Enolase-like_C_sf"/>
</dbReference>
<dbReference type="Gene3D" id="3.20.20.120">
    <property type="entry name" value="Enolase-like C-terminal domain"/>
    <property type="match status" value="1"/>
</dbReference>
<dbReference type="RefSeq" id="WP_188972425.1">
    <property type="nucleotide sequence ID" value="NZ_BMKW01000016.1"/>
</dbReference>
<dbReference type="GO" id="GO:0009063">
    <property type="term" value="P:amino acid catabolic process"/>
    <property type="evidence" value="ECO:0007669"/>
    <property type="project" value="InterPro"/>
</dbReference>
<dbReference type="GO" id="GO:0006518">
    <property type="term" value="P:peptide metabolic process"/>
    <property type="evidence" value="ECO:0007669"/>
    <property type="project" value="UniProtKB-ARBA"/>
</dbReference>
<reference evidence="7" key="2">
    <citation type="submission" date="2020-09" db="EMBL/GenBank/DDBJ databases">
        <authorList>
            <person name="Sun Q."/>
            <person name="Zhou Y."/>
        </authorList>
    </citation>
    <scope>NUCLEOTIDE SEQUENCE</scope>
    <source>
        <strain evidence="7">CGMCC 1.3617</strain>
    </source>
</reference>
<dbReference type="InterPro" id="IPR013341">
    <property type="entry name" value="Mandelate_racemase_N_dom"/>
</dbReference>
<dbReference type="InterPro" id="IPR018110">
    <property type="entry name" value="Mandel_Rmase/mucon_lact_enz_CS"/>
</dbReference>
<name>A0A917NXL5_9PROT</name>
<evidence type="ECO:0000313" key="7">
    <source>
        <dbReference type="EMBL" id="GGJ38335.1"/>
    </source>
</evidence>
<dbReference type="SUPFAM" id="SSF51604">
    <property type="entry name" value="Enolase C-terminal domain-like"/>
    <property type="match status" value="1"/>
</dbReference>
<dbReference type="Gene3D" id="3.30.390.10">
    <property type="entry name" value="Enolase-like, N-terminal domain"/>
    <property type="match status" value="1"/>
</dbReference>
<evidence type="ECO:0000313" key="8">
    <source>
        <dbReference type="Proteomes" id="UP000661507"/>
    </source>
</evidence>
<comment type="caution">
    <text evidence="7">The sequence shown here is derived from an EMBL/GenBank/DDBJ whole genome shotgun (WGS) entry which is preliminary data.</text>
</comment>
<evidence type="ECO:0000256" key="4">
    <source>
        <dbReference type="ARBA" id="ARBA00022842"/>
    </source>
</evidence>
<dbReference type="InterPro" id="IPR029065">
    <property type="entry name" value="Enolase_C-like"/>
</dbReference>
<keyword evidence="4" id="KW-0460">Magnesium</keyword>
<dbReference type="InterPro" id="IPR029017">
    <property type="entry name" value="Enolase-like_N"/>
</dbReference>
<dbReference type="SFLD" id="SFLDS00001">
    <property type="entry name" value="Enolase"/>
    <property type="match status" value="1"/>
</dbReference>
<dbReference type="PROSITE" id="PS00908">
    <property type="entry name" value="MR_MLE_1"/>
    <property type="match status" value="1"/>
</dbReference>
<dbReference type="GO" id="GO:0000287">
    <property type="term" value="F:magnesium ion binding"/>
    <property type="evidence" value="ECO:0007669"/>
    <property type="project" value="UniProtKB-ARBA"/>
</dbReference>